<dbReference type="EMBL" id="QICA01000002">
    <property type="protein sequence ID" value="RNL39650.1"/>
    <property type="molecule type" value="Genomic_DNA"/>
</dbReference>
<comment type="caution">
    <text evidence="6">The sequence shown here is derived from an EMBL/GenBank/DDBJ whole genome shotgun (WGS) entry which is preliminary data.</text>
</comment>
<dbReference type="Pfam" id="PF13657">
    <property type="entry name" value="Couple_hipA"/>
    <property type="match status" value="1"/>
</dbReference>
<dbReference type="GO" id="GO:0004674">
    <property type="term" value="F:protein serine/threonine kinase activity"/>
    <property type="evidence" value="ECO:0007669"/>
    <property type="project" value="TreeGrafter"/>
</dbReference>
<dbReference type="NCBIfam" id="TIGR03071">
    <property type="entry name" value="couple_hipA"/>
    <property type="match status" value="1"/>
</dbReference>
<reference evidence="6 7" key="1">
    <citation type="journal article" date="2019" name="Microbiol. Resour. Announc.">
        <title>Draft Genome Sequences of Type Strains of Gordonibacter faecihominis, Paraeggerthella hongkongensis, Parvibacter caecicola,Slackia equolifaciens, Slackia faecicanis, and Slackia isoflavoniconvertens.</title>
        <authorList>
            <person name="Danylec N."/>
            <person name="Stoll D.A."/>
            <person name="Dotsch A."/>
            <person name="Huch M."/>
        </authorList>
    </citation>
    <scope>NUCLEOTIDE SEQUENCE [LARGE SCALE GENOMIC DNA]</scope>
    <source>
        <strain evidence="6 7">DSM 18785</strain>
    </source>
</reference>
<evidence type="ECO:0000259" key="4">
    <source>
        <dbReference type="Pfam" id="PF07804"/>
    </source>
</evidence>
<proteinExistence type="inferred from homology"/>
<evidence type="ECO:0000313" key="7">
    <source>
        <dbReference type="Proteomes" id="UP000278327"/>
    </source>
</evidence>
<keyword evidence="3" id="KW-0418">Kinase</keyword>
<keyword evidence="7" id="KW-1185">Reference proteome</keyword>
<feature type="domain" description="HipA N-terminal subdomain 1" evidence="5">
    <location>
        <begin position="6"/>
        <end position="104"/>
    </location>
</feature>
<protein>
    <recommendedName>
        <fullName evidence="8">Type II toxin-antitoxin system HipA family toxin</fullName>
    </recommendedName>
</protein>
<evidence type="ECO:0000256" key="1">
    <source>
        <dbReference type="ARBA" id="ARBA00010164"/>
    </source>
</evidence>
<dbReference type="Pfam" id="PF07804">
    <property type="entry name" value="HipA_C"/>
    <property type="match status" value="1"/>
</dbReference>
<gene>
    <name evidence="6" type="ORF">DMP10_01595</name>
</gene>
<sequence length="429" mass="46675">MNSETLEVRLGGEKIGQLARTKNGARFAFSEEMASAHPSSPLLSTALCVQEEPFDAQRTFSWFSGLLPEDARLDELQRFYGVAEGDYFGLLAQIGWECAGAVEVMPSEDWALARASQELPREKRLTPEELSARLAALPSHPYDDASSLRVSLGGFQEKLCVTARPEDWAAAEPGHRALSSAALPLDGAPSTHILKPQPQGRLAGLVEAEAWGMEVARHVTETAGSAILDLPDAPSTLVVERFDRVETERGLVRLHQEDCAQALGIEPGRKYAATATPTKSDPTYKGIAELLSRYAADSLEERKRLLRHLFVNTVLGNTDAHAKNYALLHGGDEVCLAPLYDVVPALEITPNVLFMGLRIDGCIRIDRIERENIVAEARSWGLPARVVDEVLGKAAEDVRLGIAIASELYPEAGARHAAPALERLKAMGF</sequence>
<evidence type="ECO:0000259" key="5">
    <source>
        <dbReference type="Pfam" id="PF13657"/>
    </source>
</evidence>
<dbReference type="AlphaFoldDB" id="A0A3N0AYH0"/>
<dbReference type="PANTHER" id="PTHR37419:SF1">
    <property type="entry name" value="SERINE_THREONINE-PROTEIN KINASE TOXIN HIPA"/>
    <property type="match status" value="1"/>
</dbReference>
<comment type="similarity">
    <text evidence="1">Belongs to the HipA Ser/Thr kinase family.</text>
</comment>
<evidence type="ECO:0000313" key="6">
    <source>
        <dbReference type="EMBL" id="RNL39650.1"/>
    </source>
</evidence>
<organism evidence="6 7">
    <name type="scientific">Adlercreutzia equolifaciens subsp. celatus DSM 18785</name>
    <dbReference type="NCBI Taxonomy" id="1121021"/>
    <lineage>
        <taxon>Bacteria</taxon>
        <taxon>Bacillati</taxon>
        <taxon>Actinomycetota</taxon>
        <taxon>Coriobacteriia</taxon>
        <taxon>Eggerthellales</taxon>
        <taxon>Eggerthellaceae</taxon>
        <taxon>Adlercreutzia</taxon>
    </lineage>
</organism>
<dbReference type="PANTHER" id="PTHR37419">
    <property type="entry name" value="SERINE/THREONINE-PROTEIN KINASE TOXIN HIPA"/>
    <property type="match status" value="1"/>
</dbReference>
<keyword evidence="2" id="KW-0808">Transferase</keyword>
<dbReference type="GO" id="GO:0005829">
    <property type="term" value="C:cytosol"/>
    <property type="evidence" value="ECO:0007669"/>
    <property type="project" value="TreeGrafter"/>
</dbReference>
<evidence type="ECO:0000256" key="3">
    <source>
        <dbReference type="ARBA" id="ARBA00022777"/>
    </source>
</evidence>
<feature type="domain" description="HipA-like C-terminal" evidence="4">
    <location>
        <begin position="150"/>
        <end position="396"/>
    </location>
</feature>
<dbReference type="InterPro" id="IPR012893">
    <property type="entry name" value="HipA-like_C"/>
</dbReference>
<dbReference type="InterPro" id="IPR052028">
    <property type="entry name" value="HipA_Ser/Thr_kinase"/>
</dbReference>
<evidence type="ECO:0008006" key="8">
    <source>
        <dbReference type="Google" id="ProtNLM"/>
    </source>
</evidence>
<dbReference type="Gene3D" id="1.10.1070.20">
    <property type="match status" value="1"/>
</dbReference>
<accession>A0A3N0AYH0</accession>
<dbReference type="Proteomes" id="UP000278327">
    <property type="component" value="Unassembled WGS sequence"/>
</dbReference>
<dbReference type="RefSeq" id="WP_117284749.1">
    <property type="nucleotide sequence ID" value="NZ_JAMTCE010000005.1"/>
</dbReference>
<name>A0A3N0AYH0_9ACTN</name>
<evidence type="ECO:0000256" key="2">
    <source>
        <dbReference type="ARBA" id="ARBA00022679"/>
    </source>
</evidence>
<dbReference type="InterPro" id="IPR017508">
    <property type="entry name" value="HipA_N1"/>
</dbReference>